<dbReference type="GO" id="GO:0016787">
    <property type="term" value="F:hydrolase activity"/>
    <property type="evidence" value="ECO:0007669"/>
    <property type="project" value="UniProtKB-KW"/>
</dbReference>
<dbReference type="InterPro" id="IPR038718">
    <property type="entry name" value="SNF2-like_sf"/>
</dbReference>
<keyword evidence="3" id="KW-0067">ATP-binding</keyword>
<dbReference type="AlphaFoldDB" id="A0A9P8YK20"/>
<dbReference type="GO" id="GO:0006281">
    <property type="term" value="P:DNA repair"/>
    <property type="evidence" value="ECO:0007669"/>
    <property type="project" value="TreeGrafter"/>
</dbReference>
<proteinExistence type="predicted"/>
<dbReference type="OrthoDB" id="5399953at2759"/>
<organism evidence="5 6">
    <name type="scientific">Microdochium trichocladiopsis</name>
    <dbReference type="NCBI Taxonomy" id="1682393"/>
    <lineage>
        <taxon>Eukaryota</taxon>
        <taxon>Fungi</taxon>
        <taxon>Dikarya</taxon>
        <taxon>Ascomycota</taxon>
        <taxon>Pezizomycotina</taxon>
        <taxon>Sordariomycetes</taxon>
        <taxon>Xylariomycetidae</taxon>
        <taxon>Xylariales</taxon>
        <taxon>Microdochiaceae</taxon>
        <taxon>Microdochium</taxon>
    </lineage>
</organism>
<dbReference type="RefSeq" id="XP_046018931.1">
    <property type="nucleotide sequence ID" value="XM_046157908.1"/>
</dbReference>
<dbReference type="GO" id="GO:0005524">
    <property type="term" value="F:ATP binding"/>
    <property type="evidence" value="ECO:0007669"/>
    <property type="project" value="UniProtKB-KW"/>
</dbReference>
<dbReference type="Proteomes" id="UP000756346">
    <property type="component" value="Unassembled WGS sequence"/>
</dbReference>
<evidence type="ECO:0000259" key="4">
    <source>
        <dbReference type="Pfam" id="PF00176"/>
    </source>
</evidence>
<reference evidence="5" key="1">
    <citation type="journal article" date="2021" name="Nat. Commun.">
        <title>Genetic determinants of endophytism in the Arabidopsis root mycobiome.</title>
        <authorList>
            <person name="Mesny F."/>
            <person name="Miyauchi S."/>
            <person name="Thiergart T."/>
            <person name="Pickel B."/>
            <person name="Atanasova L."/>
            <person name="Karlsson M."/>
            <person name="Huettel B."/>
            <person name="Barry K.W."/>
            <person name="Haridas S."/>
            <person name="Chen C."/>
            <person name="Bauer D."/>
            <person name="Andreopoulos W."/>
            <person name="Pangilinan J."/>
            <person name="LaButti K."/>
            <person name="Riley R."/>
            <person name="Lipzen A."/>
            <person name="Clum A."/>
            <person name="Drula E."/>
            <person name="Henrissat B."/>
            <person name="Kohler A."/>
            <person name="Grigoriev I.V."/>
            <person name="Martin F.M."/>
            <person name="Hacquard S."/>
        </authorList>
    </citation>
    <scope>NUCLEOTIDE SEQUENCE</scope>
    <source>
        <strain evidence="5">MPI-CAGE-CH-0230</strain>
    </source>
</reference>
<dbReference type="EMBL" id="JAGTJQ010000001">
    <property type="protein sequence ID" value="KAH7040876.1"/>
    <property type="molecule type" value="Genomic_DNA"/>
</dbReference>
<evidence type="ECO:0000313" key="5">
    <source>
        <dbReference type="EMBL" id="KAH7040876.1"/>
    </source>
</evidence>
<feature type="domain" description="SNF2 N-terminal" evidence="4">
    <location>
        <begin position="14"/>
        <end position="165"/>
    </location>
</feature>
<dbReference type="GeneID" id="70187454"/>
<protein>
    <submittedName>
        <fullName evidence="5">SNF2 family N-terminal domain-containing protein</fullName>
    </submittedName>
</protein>
<dbReference type="GO" id="GO:0005634">
    <property type="term" value="C:nucleus"/>
    <property type="evidence" value="ECO:0007669"/>
    <property type="project" value="TreeGrafter"/>
</dbReference>
<dbReference type="PANTHER" id="PTHR45626">
    <property type="entry name" value="TRANSCRIPTION TERMINATION FACTOR 2-RELATED"/>
    <property type="match status" value="1"/>
</dbReference>
<comment type="caution">
    <text evidence="5">The sequence shown here is derived from an EMBL/GenBank/DDBJ whole genome shotgun (WGS) entry which is preliminary data.</text>
</comment>
<dbReference type="Gene3D" id="3.40.50.10810">
    <property type="entry name" value="Tandem AAA-ATPase domain"/>
    <property type="match status" value="1"/>
</dbReference>
<keyword evidence="6" id="KW-1185">Reference proteome</keyword>
<evidence type="ECO:0000313" key="6">
    <source>
        <dbReference type="Proteomes" id="UP000756346"/>
    </source>
</evidence>
<gene>
    <name evidence="5" type="ORF">B0I36DRAFT_358114</name>
</gene>
<evidence type="ECO:0000256" key="1">
    <source>
        <dbReference type="ARBA" id="ARBA00022741"/>
    </source>
</evidence>
<dbReference type="GO" id="GO:0008094">
    <property type="term" value="F:ATP-dependent activity, acting on DNA"/>
    <property type="evidence" value="ECO:0007669"/>
    <property type="project" value="TreeGrafter"/>
</dbReference>
<evidence type="ECO:0000256" key="2">
    <source>
        <dbReference type="ARBA" id="ARBA00022801"/>
    </source>
</evidence>
<dbReference type="InterPro" id="IPR050628">
    <property type="entry name" value="SNF2_RAD54_helicase_TF"/>
</dbReference>
<keyword evidence="2" id="KW-0378">Hydrolase</keyword>
<keyword evidence="1" id="KW-0547">Nucleotide-binding</keyword>
<dbReference type="Pfam" id="PF00176">
    <property type="entry name" value="SNF2-rel_dom"/>
    <property type="match status" value="1"/>
</dbReference>
<dbReference type="SUPFAM" id="SSF52540">
    <property type="entry name" value="P-loop containing nucleoside triphosphate hydrolases"/>
    <property type="match status" value="2"/>
</dbReference>
<sequence length="379" mass="42752">MVMAEVRALPGFSMVVCPATLVPQWRLAVNEAFQNGHELSVYVVESTTALTAHQLHALHVDVIITSYEIIEYSYRTRNEFPTVLQDWVDEGMPENERPRRPLSTFHTRLWQKLNLPIKRLILDEAHVINKDEGKRHQAIKALCYEAVVILTGTPMTNRWWDIAGLRCSDLGKNQENTVGILIEAQLLTLSSIMADDKVIPSTDADESMSDRDMWLDRLDACIERQLDDSSPRLRELMRVYDSLRQKRPSSKIIIFSRCLKFLDIINARLKFKGVTALRYDGSAPSHKRPGSWPNLTCASIVIQTEPWFSELQEKQVSRVFGPGQKGQVIGVKIIAGNSDLDSKLSTQGKDQVISRIMNGVIRKSGTAARGSGVTQLDQQ</sequence>
<dbReference type="InterPro" id="IPR027417">
    <property type="entry name" value="P-loop_NTPase"/>
</dbReference>
<dbReference type="Gene3D" id="3.40.50.300">
    <property type="entry name" value="P-loop containing nucleotide triphosphate hydrolases"/>
    <property type="match status" value="1"/>
</dbReference>
<evidence type="ECO:0000256" key="3">
    <source>
        <dbReference type="ARBA" id="ARBA00022840"/>
    </source>
</evidence>
<accession>A0A9P8YK20</accession>
<dbReference type="InterPro" id="IPR000330">
    <property type="entry name" value="SNF2_N"/>
</dbReference>
<name>A0A9P8YK20_9PEZI</name>